<dbReference type="PROSITE" id="PS01175">
    <property type="entry name" value="RIBONUCLEASE_II"/>
    <property type="match status" value="1"/>
</dbReference>
<dbReference type="InterPro" id="IPR050180">
    <property type="entry name" value="RNR_Ribonuclease"/>
</dbReference>
<dbReference type="GO" id="GO:0000175">
    <property type="term" value="F:3'-5'-RNA exonuclease activity"/>
    <property type="evidence" value="ECO:0007669"/>
    <property type="project" value="TreeGrafter"/>
</dbReference>
<comment type="caution">
    <text evidence="2">The sequence shown here is derived from an EMBL/GenBank/DDBJ whole genome shotgun (WGS) entry which is preliminary data.</text>
</comment>
<dbReference type="Proteomes" id="UP000253551">
    <property type="component" value="Unassembled WGS sequence"/>
</dbReference>
<dbReference type="Gene3D" id="2.40.50.140">
    <property type="entry name" value="Nucleic acid-binding proteins"/>
    <property type="match status" value="1"/>
</dbReference>
<dbReference type="GO" id="GO:0000932">
    <property type="term" value="C:P-body"/>
    <property type="evidence" value="ECO:0007669"/>
    <property type="project" value="TreeGrafter"/>
</dbReference>
<keyword evidence="3" id="KW-1185">Reference proteome</keyword>
<dbReference type="AlphaFoldDB" id="A0A367KPJ0"/>
<dbReference type="PANTHER" id="PTHR23355">
    <property type="entry name" value="RIBONUCLEASE"/>
    <property type="match status" value="1"/>
</dbReference>
<organism evidence="2 3">
    <name type="scientific">Rhizopus stolonifer</name>
    <name type="common">Rhizopus nigricans</name>
    <dbReference type="NCBI Taxonomy" id="4846"/>
    <lineage>
        <taxon>Eukaryota</taxon>
        <taxon>Fungi</taxon>
        <taxon>Fungi incertae sedis</taxon>
        <taxon>Mucoromycota</taxon>
        <taxon>Mucoromycotina</taxon>
        <taxon>Mucoromycetes</taxon>
        <taxon>Mucorales</taxon>
        <taxon>Mucorineae</taxon>
        <taxon>Rhizopodaceae</taxon>
        <taxon>Rhizopus</taxon>
    </lineage>
</organism>
<dbReference type="InterPro" id="IPR001900">
    <property type="entry name" value="RNase_II/R"/>
</dbReference>
<dbReference type="STRING" id="4846.A0A367KPJ0"/>
<dbReference type="Pfam" id="PF17877">
    <property type="entry name" value="Dis3l2_C_term"/>
    <property type="match status" value="1"/>
</dbReference>
<dbReference type="InterPro" id="IPR012340">
    <property type="entry name" value="NA-bd_OB-fold"/>
</dbReference>
<dbReference type="SMART" id="SM00955">
    <property type="entry name" value="RNB"/>
    <property type="match status" value="1"/>
</dbReference>
<dbReference type="GO" id="GO:0003723">
    <property type="term" value="F:RNA binding"/>
    <property type="evidence" value="ECO:0007669"/>
    <property type="project" value="InterPro"/>
</dbReference>
<gene>
    <name evidence="2" type="ORF">CU098_000876</name>
</gene>
<reference evidence="2 3" key="1">
    <citation type="journal article" date="2018" name="G3 (Bethesda)">
        <title>Phylogenetic and Phylogenomic Definition of Rhizopus Species.</title>
        <authorList>
            <person name="Gryganskyi A.P."/>
            <person name="Golan J."/>
            <person name="Dolatabadi S."/>
            <person name="Mondo S."/>
            <person name="Robb S."/>
            <person name="Idnurm A."/>
            <person name="Muszewska A."/>
            <person name="Steczkiewicz K."/>
            <person name="Masonjones S."/>
            <person name="Liao H.L."/>
            <person name="Gajdeczka M.T."/>
            <person name="Anike F."/>
            <person name="Vuek A."/>
            <person name="Anishchenko I.M."/>
            <person name="Voigt K."/>
            <person name="de Hoog G.S."/>
            <person name="Smith M.E."/>
            <person name="Heitman J."/>
            <person name="Vilgalys R."/>
            <person name="Stajich J.E."/>
        </authorList>
    </citation>
    <scope>NUCLEOTIDE SEQUENCE [LARGE SCALE GENOMIC DNA]</scope>
    <source>
        <strain evidence="2 3">LSU 92-RS-03</strain>
    </source>
</reference>
<evidence type="ECO:0000313" key="2">
    <source>
        <dbReference type="EMBL" id="RCI04081.1"/>
    </source>
</evidence>
<dbReference type="OrthoDB" id="372421at2759"/>
<dbReference type="GO" id="GO:0006402">
    <property type="term" value="P:mRNA catabolic process"/>
    <property type="evidence" value="ECO:0007669"/>
    <property type="project" value="TreeGrafter"/>
</dbReference>
<sequence>SCAKLAYEDAQKVIDGGELSSDVQIHDRHDPALVSHDIRLLQRMSVHMRKRRYENGSLSLHSVKLQFVLDDNGSPVDVFAFEAKEANQLIEEFMLFANISVANKILQSFPEEALLRRHQDPLEKRLHQFIKLTDVLGLDFDGSSAGSLQESFNKVNNKNVKDVLLILAIRAMQRAKYFCSGKVSIDKYRHYALNESVYTHFTSPIRRYADIVVHRLLSAAITAQDETQVTCPYDRKMVQKIAFSCNAKKDGAKNAQDNDSMVYLSRYLWQREQLDGPIYKKADVIVVSKDTFEVYIPEYGLEKRIYLKDLPVEKFYFDRHTLALDIYWKRGIPVTMRNEEKIYAQERVRPDDYSDSDDDEEEIVDSLTGLTMQDTPTYDPDHVVNANDLIPAVVLDEETCLQRLQMFSTIDVRLQVNMERIPPIINIYPVNPFSGEEEKQL</sequence>
<feature type="domain" description="RNB" evidence="1">
    <location>
        <begin position="1"/>
        <end position="223"/>
    </location>
</feature>
<dbReference type="Pfam" id="PF00773">
    <property type="entry name" value="RNB"/>
    <property type="match status" value="1"/>
</dbReference>
<evidence type="ECO:0000259" key="1">
    <source>
        <dbReference type="SMART" id="SM00955"/>
    </source>
</evidence>
<dbReference type="InterPro" id="IPR022966">
    <property type="entry name" value="RNase_II/R_CS"/>
</dbReference>
<dbReference type="SUPFAM" id="SSF50249">
    <property type="entry name" value="Nucleic acid-binding proteins"/>
    <property type="match status" value="1"/>
</dbReference>
<accession>A0A367KPJ0</accession>
<evidence type="ECO:0000313" key="3">
    <source>
        <dbReference type="Proteomes" id="UP000253551"/>
    </source>
</evidence>
<feature type="non-terminal residue" evidence="2">
    <location>
        <position position="1"/>
    </location>
</feature>
<proteinExistence type="predicted"/>
<name>A0A367KPJ0_RHIST</name>
<protein>
    <recommendedName>
        <fullName evidence="1">RNB domain-containing protein</fullName>
    </recommendedName>
</protein>
<dbReference type="InterPro" id="IPR041093">
    <property type="entry name" value="Dis3l2-like_C"/>
</dbReference>
<dbReference type="EMBL" id="PJQM01000794">
    <property type="protein sequence ID" value="RCI04081.1"/>
    <property type="molecule type" value="Genomic_DNA"/>
</dbReference>
<dbReference type="PANTHER" id="PTHR23355:SF9">
    <property type="entry name" value="DIS3-LIKE EXONUCLEASE 2"/>
    <property type="match status" value="1"/>
</dbReference>